<dbReference type="Pfam" id="PF01636">
    <property type="entry name" value="APH"/>
    <property type="match status" value="1"/>
</dbReference>
<name>I3YXJ1_AEQSU</name>
<reference evidence="2 3" key="1">
    <citation type="submission" date="2012-06" db="EMBL/GenBank/DDBJ databases">
        <title>The complete genome of Aequorivita sublithincola DSM 14238.</title>
        <authorList>
            <consortium name="US DOE Joint Genome Institute (JGI-PGF)"/>
            <person name="Lucas S."/>
            <person name="Copeland A."/>
            <person name="Lapidus A."/>
            <person name="Goodwin L."/>
            <person name="Pitluck S."/>
            <person name="Peters L."/>
            <person name="Munk A.C.C."/>
            <person name="Kyrpides N."/>
            <person name="Mavromatis K."/>
            <person name="Pagani I."/>
            <person name="Ivanova N."/>
            <person name="Ovchinnikova G."/>
            <person name="Zeytun A."/>
            <person name="Detter J.C."/>
            <person name="Han C."/>
            <person name="Land M."/>
            <person name="Hauser L."/>
            <person name="Markowitz V."/>
            <person name="Cheng J.-F."/>
            <person name="Hugenholtz P."/>
            <person name="Woyke T."/>
            <person name="Wu D."/>
            <person name="Tindall B."/>
            <person name="Faehnrich R."/>
            <person name="Brambilla E."/>
            <person name="Klenk H.-P."/>
            <person name="Eisen J.A."/>
        </authorList>
    </citation>
    <scope>NUCLEOTIDE SEQUENCE [LARGE SCALE GENOMIC DNA]</scope>
    <source>
        <strain evidence="3">DSM 14238 / LMG 21431 / ACAM 643 / 9-3</strain>
    </source>
</reference>
<dbReference type="HOGENOM" id="CLU_796043_0_0_10"/>
<dbReference type="STRING" id="746697.Aeqsu_2249"/>
<dbReference type="SUPFAM" id="SSF56112">
    <property type="entry name" value="Protein kinase-like (PK-like)"/>
    <property type="match status" value="1"/>
</dbReference>
<keyword evidence="2" id="KW-0808">Transferase</keyword>
<keyword evidence="3" id="KW-1185">Reference proteome</keyword>
<dbReference type="EMBL" id="CP003280">
    <property type="protein sequence ID" value="AFL81709.1"/>
    <property type="molecule type" value="Genomic_DNA"/>
</dbReference>
<dbReference type="eggNOG" id="COG0510">
    <property type="taxonomic scope" value="Bacteria"/>
</dbReference>
<sequence length="348" mass="41651">MKVRFYRILQKQLHRFGIYTIYYPSAKSIHYHLKSKQIIVQNYGLGKLSSSIKASNNHSYYDSLLQKFVPSWKLDISRAFFITESGGGESSLNTFRKVRVDSHWLFEKVYFNSCNDVKRIKWLDKHLSIRLLEFGIKLPELHWTFEGEAFTIAYFDFFDLHNLTSFEVENDLLEIVKRLYQVSEGTTLIKNKYADIEYLNDFINHFEYKNSIKTAENRFLKHGILIKEFEQKAKKSKFIITHGDLHEKNVYKGFVVIDWDNVGLYPIGFEVAFIYYRLLNSGRINNFSPEWLENKFKNTIQVNDWLDFERNFFYFLFIFYSKSYKIDQYQTIEGILIKKLKSYSHHIV</sequence>
<proteinExistence type="predicted"/>
<evidence type="ECO:0000259" key="1">
    <source>
        <dbReference type="Pfam" id="PF01636"/>
    </source>
</evidence>
<gene>
    <name evidence="2" type="ordered locus">Aeqsu_2249</name>
</gene>
<dbReference type="Gene3D" id="1.10.510.10">
    <property type="entry name" value="Transferase(Phosphotransferase) domain 1"/>
    <property type="match status" value="1"/>
</dbReference>
<dbReference type="AlphaFoldDB" id="I3YXJ1"/>
<feature type="domain" description="Aminoglycoside phosphotransferase" evidence="1">
    <location>
        <begin position="225"/>
        <end position="294"/>
    </location>
</feature>
<dbReference type="KEGG" id="asl:Aeqsu_2249"/>
<accession>I3YXJ1</accession>
<evidence type="ECO:0000313" key="2">
    <source>
        <dbReference type="EMBL" id="AFL81709.1"/>
    </source>
</evidence>
<organism evidence="2 3">
    <name type="scientific">Aequorivita sublithincola (strain DSM 14238 / LMG 21431 / ACAM 643 / 9-3)</name>
    <dbReference type="NCBI Taxonomy" id="746697"/>
    <lineage>
        <taxon>Bacteria</taxon>
        <taxon>Pseudomonadati</taxon>
        <taxon>Bacteroidota</taxon>
        <taxon>Flavobacteriia</taxon>
        <taxon>Flavobacteriales</taxon>
        <taxon>Flavobacteriaceae</taxon>
        <taxon>Aequorivita</taxon>
    </lineage>
</organism>
<dbReference type="Proteomes" id="UP000006049">
    <property type="component" value="Chromosome"/>
</dbReference>
<dbReference type="InterPro" id="IPR011009">
    <property type="entry name" value="Kinase-like_dom_sf"/>
</dbReference>
<evidence type="ECO:0000313" key="3">
    <source>
        <dbReference type="Proteomes" id="UP000006049"/>
    </source>
</evidence>
<protein>
    <submittedName>
        <fullName evidence="2">Phosphotransferase family protein</fullName>
    </submittedName>
</protein>
<dbReference type="InterPro" id="IPR002575">
    <property type="entry name" value="Aminoglycoside_PTrfase"/>
</dbReference>
<dbReference type="GO" id="GO:0016740">
    <property type="term" value="F:transferase activity"/>
    <property type="evidence" value="ECO:0007669"/>
    <property type="project" value="UniProtKB-KW"/>
</dbReference>